<reference evidence="3" key="2">
    <citation type="submission" date="2020-10" db="UniProtKB">
        <authorList>
            <consortium name="WormBaseParasite"/>
        </authorList>
    </citation>
    <scope>IDENTIFICATION</scope>
</reference>
<dbReference type="Pfam" id="PF00651">
    <property type="entry name" value="BTB"/>
    <property type="match status" value="1"/>
</dbReference>
<dbReference type="PROSITE" id="PS50097">
    <property type="entry name" value="BTB"/>
    <property type="match status" value="1"/>
</dbReference>
<reference evidence="2" key="1">
    <citation type="journal article" date="2013" name="Genetics">
        <title>The draft genome and transcriptome of Panagrellus redivivus are shaped by the harsh demands of a free-living lifestyle.</title>
        <authorList>
            <person name="Srinivasan J."/>
            <person name="Dillman A.R."/>
            <person name="Macchietto M.G."/>
            <person name="Heikkinen L."/>
            <person name="Lakso M."/>
            <person name="Fracchia K.M."/>
            <person name="Antoshechkin I."/>
            <person name="Mortazavi A."/>
            <person name="Wong G."/>
            <person name="Sternberg P.W."/>
        </authorList>
    </citation>
    <scope>NUCLEOTIDE SEQUENCE [LARGE SCALE GENOMIC DNA]</scope>
    <source>
        <strain evidence="2">MT8872</strain>
    </source>
</reference>
<dbReference type="SUPFAM" id="SSF54695">
    <property type="entry name" value="POZ domain"/>
    <property type="match status" value="1"/>
</dbReference>
<organism evidence="2 3">
    <name type="scientific">Panagrellus redivivus</name>
    <name type="common">Microworm</name>
    <dbReference type="NCBI Taxonomy" id="6233"/>
    <lineage>
        <taxon>Eukaryota</taxon>
        <taxon>Metazoa</taxon>
        <taxon>Ecdysozoa</taxon>
        <taxon>Nematoda</taxon>
        <taxon>Chromadorea</taxon>
        <taxon>Rhabditida</taxon>
        <taxon>Tylenchina</taxon>
        <taxon>Panagrolaimomorpha</taxon>
        <taxon>Panagrolaimoidea</taxon>
        <taxon>Panagrolaimidae</taxon>
        <taxon>Panagrellus</taxon>
    </lineage>
</organism>
<name>A0A7E4URE9_PANRE</name>
<dbReference type="InterPro" id="IPR011333">
    <property type="entry name" value="SKP1/BTB/POZ_sf"/>
</dbReference>
<evidence type="ECO:0000313" key="3">
    <source>
        <dbReference type="WBParaSite" id="Pan_g11574.t2"/>
    </source>
</evidence>
<keyword evidence="2" id="KW-1185">Reference proteome</keyword>
<proteinExistence type="predicted"/>
<evidence type="ECO:0000313" key="2">
    <source>
        <dbReference type="Proteomes" id="UP000492821"/>
    </source>
</evidence>
<feature type="domain" description="BTB" evidence="1">
    <location>
        <begin position="171"/>
        <end position="230"/>
    </location>
</feature>
<dbReference type="Proteomes" id="UP000492821">
    <property type="component" value="Unassembled WGS sequence"/>
</dbReference>
<dbReference type="WBParaSite" id="Pan_g11574.t2">
    <property type="protein sequence ID" value="Pan_g11574.t2"/>
    <property type="gene ID" value="Pan_g11574"/>
</dbReference>
<dbReference type="Gene3D" id="3.30.710.10">
    <property type="entry name" value="Potassium Channel Kv1.1, Chain A"/>
    <property type="match status" value="1"/>
</dbReference>
<sequence>MHPVDYYDVDYDIKSNYAELKLIMPVKERLEGSASKAQSFISVMMSFSDSDTICITTVGTTNAPRTVPGITGFKWLLRTSPGPHGTAIFYILTIRANVTIRAIFYSHRRHFLGMRELISVEDGDHQIYTLLVSPGKTIQCDVTFTVHWEKSTVFAPLGVYEMIDSSNPRCFDAVITVETQKINVHRSFLSMISPVFSAAFGPDTKETITGILDIKDFSFETVKNAINYCYGPGPYAGKIFIGG</sequence>
<protein>
    <submittedName>
        <fullName evidence="3">BTB domain-containing protein</fullName>
    </submittedName>
</protein>
<dbReference type="AlphaFoldDB" id="A0A7E4URE9"/>
<evidence type="ECO:0000259" key="1">
    <source>
        <dbReference type="PROSITE" id="PS50097"/>
    </source>
</evidence>
<accession>A0A7E4URE9</accession>
<dbReference type="CDD" id="cd18186">
    <property type="entry name" value="BTB_POZ_ZBTB_KLHL-like"/>
    <property type="match status" value="1"/>
</dbReference>
<dbReference type="InterPro" id="IPR000210">
    <property type="entry name" value="BTB/POZ_dom"/>
</dbReference>